<comment type="caution">
    <text evidence="4">The sequence shown here is derived from an EMBL/GenBank/DDBJ whole genome shotgun (WGS) entry which is preliminary data.</text>
</comment>
<dbReference type="InterPro" id="IPR011108">
    <property type="entry name" value="RMMBL"/>
</dbReference>
<evidence type="ECO:0000259" key="2">
    <source>
        <dbReference type="SMART" id="SM00849"/>
    </source>
</evidence>
<evidence type="ECO:0000313" key="7">
    <source>
        <dbReference type="Proteomes" id="UP000321514"/>
    </source>
</evidence>
<dbReference type="Pfam" id="PF10996">
    <property type="entry name" value="Beta-Casp"/>
    <property type="match status" value="1"/>
</dbReference>
<reference evidence="5 6" key="1">
    <citation type="submission" date="2016-10" db="EMBL/GenBank/DDBJ databases">
        <authorList>
            <person name="Varghese N."/>
            <person name="Submissions S."/>
        </authorList>
    </citation>
    <scope>NUCLEOTIDE SEQUENCE [LARGE SCALE GENOMIC DNA]</scope>
    <source>
        <strain evidence="5 6">DSM 16525</strain>
    </source>
</reference>
<name>A0A511T6Q5_MYXFU</name>
<evidence type="ECO:0000259" key="3">
    <source>
        <dbReference type="SMART" id="SM01027"/>
    </source>
</evidence>
<dbReference type="PANTHER" id="PTHR11203">
    <property type="entry name" value="CLEAVAGE AND POLYADENYLATION SPECIFICITY FACTOR FAMILY MEMBER"/>
    <property type="match status" value="1"/>
</dbReference>
<dbReference type="GO" id="GO:0016787">
    <property type="term" value="F:hydrolase activity"/>
    <property type="evidence" value="ECO:0007669"/>
    <property type="project" value="UniProtKB-KW"/>
</dbReference>
<reference evidence="4 7" key="2">
    <citation type="submission" date="2019-07" db="EMBL/GenBank/DDBJ databases">
        <title>Whole genome shotgun sequence of Myxococcus fulvus NBRC 100333.</title>
        <authorList>
            <person name="Hosoyama A."/>
            <person name="Uohara A."/>
            <person name="Ohji S."/>
            <person name="Ichikawa N."/>
        </authorList>
    </citation>
    <scope>NUCLEOTIDE SEQUENCE [LARGE SCALE GENOMIC DNA]</scope>
    <source>
        <strain evidence="4 7">NBRC 100333</strain>
    </source>
</reference>
<dbReference type="InterPro" id="IPR022712">
    <property type="entry name" value="Beta_Casp"/>
</dbReference>
<dbReference type="GO" id="GO:0004521">
    <property type="term" value="F:RNA endonuclease activity"/>
    <property type="evidence" value="ECO:0007669"/>
    <property type="project" value="TreeGrafter"/>
</dbReference>
<keyword evidence="1 4" id="KW-0378">Hydrolase</keyword>
<dbReference type="STRING" id="1334629.MFUL124B02_26540"/>
<dbReference type="InterPro" id="IPR036866">
    <property type="entry name" value="RibonucZ/Hydroxyglut_hydro"/>
</dbReference>
<dbReference type="InterPro" id="IPR001279">
    <property type="entry name" value="Metallo-B-lactamas"/>
</dbReference>
<feature type="domain" description="Metallo-beta-lactamase" evidence="2">
    <location>
        <begin position="14"/>
        <end position="215"/>
    </location>
</feature>
<evidence type="ECO:0000313" key="6">
    <source>
        <dbReference type="Proteomes" id="UP000183760"/>
    </source>
</evidence>
<dbReference type="AlphaFoldDB" id="A0A511T6Q5"/>
<dbReference type="SUPFAM" id="SSF56281">
    <property type="entry name" value="Metallo-hydrolase/oxidoreductase"/>
    <property type="match status" value="1"/>
</dbReference>
<protein>
    <submittedName>
        <fullName evidence="4">MBL fold hydrolase</fullName>
    </submittedName>
    <submittedName>
        <fullName evidence="5">Metallo-beta-lactamase family protein</fullName>
    </submittedName>
</protein>
<accession>A0A511T6Q5</accession>
<dbReference type="Pfam" id="PF00753">
    <property type="entry name" value="Lactamase_B"/>
    <property type="match status" value="1"/>
</dbReference>
<gene>
    <name evidence="4" type="ORF">MFU01_40450</name>
    <name evidence="5" type="ORF">SAMN05443572_105266</name>
</gene>
<dbReference type="OrthoDB" id="9803916at2"/>
<dbReference type="Proteomes" id="UP000183760">
    <property type="component" value="Unassembled WGS sequence"/>
</dbReference>
<dbReference type="EMBL" id="BJXR01000031">
    <property type="protein sequence ID" value="GEN09008.1"/>
    <property type="molecule type" value="Genomic_DNA"/>
</dbReference>
<keyword evidence="6" id="KW-1185">Reference proteome</keyword>
<dbReference type="CDD" id="cd16295">
    <property type="entry name" value="TTHA0252-CPSF-like_MBL-fold"/>
    <property type="match status" value="1"/>
</dbReference>
<dbReference type="Proteomes" id="UP000321514">
    <property type="component" value="Unassembled WGS sequence"/>
</dbReference>
<dbReference type="InterPro" id="IPR050698">
    <property type="entry name" value="MBL"/>
</dbReference>
<evidence type="ECO:0000313" key="5">
    <source>
        <dbReference type="EMBL" id="SEU14274.1"/>
    </source>
</evidence>
<dbReference type="Pfam" id="PF07521">
    <property type="entry name" value="RMMBL"/>
    <property type="match status" value="1"/>
</dbReference>
<dbReference type="Gene3D" id="3.40.50.10890">
    <property type="match status" value="1"/>
</dbReference>
<dbReference type="EMBL" id="FOIB01000005">
    <property type="protein sequence ID" value="SEU14274.1"/>
    <property type="molecule type" value="Genomic_DNA"/>
</dbReference>
<feature type="domain" description="Beta-Casp" evidence="3">
    <location>
        <begin position="250"/>
        <end position="375"/>
    </location>
</feature>
<organism evidence="4 7">
    <name type="scientific">Myxococcus fulvus</name>
    <dbReference type="NCBI Taxonomy" id="33"/>
    <lineage>
        <taxon>Bacteria</taxon>
        <taxon>Pseudomonadati</taxon>
        <taxon>Myxococcota</taxon>
        <taxon>Myxococcia</taxon>
        <taxon>Myxococcales</taxon>
        <taxon>Cystobacterineae</taxon>
        <taxon>Myxococcaceae</taxon>
        <taxon>Myxococcus</taxon>
    </lineage>
</organism>
<evidence type="ECO:0000256" key="1">
    <source>
        <dbReference type="ARBA" id="ARBA00022801"/>
    </source>
</evidence>
<dbReference type="PANTHER" id="PTHR11203:SF37">
    <property type="entry name" value="INTEGRATOR COMPLEX SUBUNIT 11"/>
    <property type="match status" value="1"/>
</dbReference>
<proteinExistence type="predicted"/>
<dbReference type="RefSeq" id="WP_074955007.1">
    <property type="nucleotide sequence ID" value="NZ_BJXR01000031.1"/>
</dbReference>
<dbReference type="SMART" id="SM01027">
    <property type="entry name" value="Beta-Casp"/>
    <property type="match status" value="1"/>
</dbReference>
<dbReference type="Gene3D" id="3.60.15.10">
    <property type="entry name" value="Ribonuclease Z/Hydroxyacylglutathione hydrolase-like"/>
    <property type="match status" value="1"/>
</dbReference>
<evidence type="ECO:0000313" key="4">
    <source>
        <dbReference type="EMBL" id="GEN09008.1"/>
    </source>
</evidence>
<sequence>MASLHFLGAAGTVTGSKFLLEHDGQQVLVDCGLFQGQKELRQRNWQPLPLPARELDAIVLTHAHIDHTGGLPRVIREGYDGPIYSTPGTRDLTALLLPDSAYLHEEEARYANKEGYSKHHPALPLYTVPDAERSVGMIETFGYERPKEILPGITLTFYRAGHILGSAVCVFDLKSTRQRVVFSGDLGRYQAPILRDPQSVDSATTLVVESTYGDRQHREQKPMEALRDAVKGAFDRGGVVVIPAFAVGRTQELLFHLRNLEEAKQIPVVDVFVDSPMACDATPVYLAHPEEHDLVMKSLVERGASPLATQKTRFVTSAQESKRLNMHEGPAIIISASGMATGGRVLHHLKHRLPDPRNTVLFVGYQSVGSRGRKLLDGEKECRIHGQVVPVGAEIRTVSGFSAHADWTETMRWMEGFDSPPRQTLLVHGEPDALEGLRRRVQSKGWKAYVPGYLEKVELELAA</sequence>
<dbReference type="SMART" id="SM00849">
    <property type="entry name" value="Lactamase_B"/>
    <property type="match status" value="1"/>
</dbReference>